<dbReference type="InterPro" id="IPR017927">
    <property type="entry name" value="FAD-bd_FR_type"/>
</dbReference>
<keyword evidence="6" id="KW-0408">Iron</keyword>
<dbReference type="CDD" id="cd06185">
    <property type="entry name" value="PDR_like"/>
    <property type="match status" value="1"/>
</dbReference>
<dbReference type="InterPro" id="IPR039261">
    <property type="entry name" value="FNR_nucleotide-bd"/>
</dbReference>
<dbReference type="SUPFAM" id="SSF54292">
    <property type="entry name" value="2Fe-2S ferredoxin-like"/>
    <property type="match status" value="1"/>
</dbReference>
<organism evidence="10 11">
    <name type="scientific">Pseudonocardia parietis</name>
    <dbReference type="NCBI Taxonomy" id="570936"/>
    <lineage>
        <taxon>Bacteria</taxon>
        <taxon>Bacillati</taxon>
        <taxon>Actinomycetota</taxon>
        <taxon>Actinomycetes</taxon>
        <taxon>Pseudonocardiales</taxon>
        <taxon>Pseudonocardiaceae</taxon>
        <taxon>Pseudonocardia</taxon>
    </lineage>
</organism>
<name>A0ABS4VN87_9PSEU</name>
<evidence type="ECO:0000313" key="11">
    <source>
        <dbReference type="Proteomes" id="UP001519295"/>
    </source>
</evidence>
<keyword evidence="4" id="KW-0479">Metal-binding</keyword>
<comment type="cofactor">
    <cofactor evidence="1">
        <name>FAD</name>
        <dbReference type="ChEBI" id="CHEBI:57692"/>
    </cofactor>
</comment>
<dbReference type="Gene3D" id="2.40.30.10">
    <property type="entry name" value="Translation factors"/>
    <property type="match status" value="1"/>
</dbReference>
<dbReference type="PROSITE" id="PS51085">
    <property type="entry name" value="2FE2S_FER_2"/>
    <property type="match status" value="1"/>
</dbReference>
<dbReference type="InterPro" id="IPR036010">
    <property type="entry name" value="2Fe-2S_ferredoxin-like_sf"/>
</dbReference>
<keyword evidence="11" id="KW-1185">Reference proteome</keyword>
<dbReference type="InterPro" id="IPR006058">
    <property type="entry name" value="2Fe2S_fd_BS"/>
</dbReference>
<evidence type="ECO:0000256" key="3">
    <source>
        <dbReference type="ARBA" id="ARBA00022714"/>
    </source>
</evidence>
<dbReference type="Proteomes" id="UP001519295">
    <property type="component" value="Unassembled WGS sequence"/>
</dbReference>
<dbReference type="RefSeq" id="WP_210025300.1">
    <property type="nucleotide sequence ID" value="NZ_JAGINU010000001.1"/>
</dbReference>
<evidence type="ECO:0000256" key="5">
    <source>
        <dbReference type="ARBA" id="ARBA00023002"/>
    </source>
</evidence>
<comment type="caution">
    <text evidence="10">The sequence shown here is derived from an EMBL/GenBank/DDBJ whole genome shotgun (WGS) entry which is preliminary data.</text>
</comment>
<dbReference type="PROSITE" id="PS00197">
    <property type="entry name" value="2FE2S_FER_1"/>
    <property type="match status" value="1"/>
</dbReference>
<keyword evidence="3" id="KW-0001">2Fe-2S</keyword>
<evidence type="ECO:0000256" key="2">
    <source>
        <dbReference type="ARBA" id="ARBA00022630"/>
    </source>
</evidence>
<dbReference type="Pfam" id="PF00111">
    <property type="entry name" value="Fer2"/>
    <property type="match status" value="1"/>
</dbReference>
<dbReference type="InterPro" id="IPR001041">
    <property type="entry name" value="2Fe-2S_ferredoxin-type"/>
</dbReference>
<evidence type="ECO:0000259" key="9">
    <source>
        <dbReference type="PROSITE" id="PS51384"/>
    </source>
</evidence>
<evidence type="ECO:0000259" key="8">
    <source>
        <dbReference type="PROSITE" id="PS51085"/>
    </source>
</evidence>
<dbReference type="EMBL" id="JAGINU010000001">
    <property type="protein sequence ID" value="MBP2365383.1"/>
    <property type="molecule type" value="Genomic_DNA"/>
</dbReference>
<sequence>MTDHEDGVLELEVIGLRRESDCVLSVELADPEGRALPAWEPGAHIDLELPEHVRQYSLIGDPADRYRYRIAVLREPASTGGSEYVHEVLRPGQPVEVGGPRNHFSLVEADRYVLIAGGIGVTPLLPMIESLCARGRDWRLVYGGRTRRSMAFLSELAGYGDRVQVRPFDEFGHLDLDELLGAPEERVAVYCCGPEGLIDAVEQRCAAWPAGTLHVERFAAPVRDDEDDLRAFELVLGRSGRRFPVPADSSPLDVLEAAGISLPNACRDGICGSCETRVLSGLPLHRDSLTEPGRTDVLLPCVSRAQGTELVLDL</sequence>
<accession>A0ABS4VN87</accession>
<keyword evidence="5" id="KW-0560">Oxidoreductase</keyword>
<gene>
    <name evidence="10" type="ORF">JOF36_001079</name>
</gene>
<evidence type="ECO:0000256" key="7">
    <source>
        <dbReference type="ARBA" id="ARBA00023014"/>
    </source>
</evidence>
<dbReference type="InterPro" id="IPR012675">
    <property type="entry name" value="Beta-grasp_dom_sf"/>
</dbReference>
<dbReference type="InterPro" id="IPR017938">
    <property type="entry name" value="Riboflavin_synthase-like_b-brl"/>
</dbReference>
<dbReference type="InterPro" id="IPR050415">
    <property type="entry name" value="MRET"/>
</dbReference>
<dbReference type="PANTHER" id="PTHR47354">
    <property type="entry name" value="NADH OXIDOREDUCTASE HCR"/>
    <property type="match status" value="1"/>
</dbReference>
<evidence type="ECO:0000256" key="4">
    <source>
        <dbReference type="ARBA" id="ARBA00022723"/>
    </source>
</evidence>
<proteinExistence type="predicted"/>
<dbReference type="Gene3D" id="3.10.20.30">
    <property type="match status" value="1"/>
</dbReference>
<dbReference type="CDD" id="cd00207">
    <property type="entry name" value="fer2"/>
    <property type="match status" value="1"/>
</dbReference>
<feature type="domain" description="FAD-binding FR-type" evidence="9">
    <location>
        <begin position="6"/>
        <end position="107"/>
    </location>
</feature>
<keyword evidence="2" id="KW-0285">Flavoprotein</keyword>
<keyword evidence="7" id="KW-0411">Iron-sulfur</keyword>
<feature type="domain" description="2Fe-2S ferredoxin-type" evidence="8">
    <location>
        <begin position="230"/>
        <end position="314"/>
    </location>
</feature>
<dbReference type="Gene3D" id="3.40.50.80">
    <property type="entry name" value="Nucleotide-binding domain of ferredoxin-NADP reductase (FNR) module"/>
    <property type="match status" value="1"/>
</dbReference>
<dbReference type="PRINTS" id="PR00409">
    <property type="entry name" value="PHDIOXRDTASE"/>
</dbReference>
<dbReference type="SUPFAM" id="SSF52343">
    <property type="entry name" value="Ferredoxin reductase-like, C-terminal NADP-linked domain"/>
    <property type="match status" value="1"/>
</dbReference>
<evidence type="ECO:0000256" key="1">
    <source>
        <dbReference type="ARBA" id="ARBA00001974"/>
    </source>
</evidence>
<reference evidence="10 11" key="1">
    <citation type="submission" date="2021-03" db="EMBL/GenBank/DDBJ databases">
        <title>Sequencing the genomes of 1000 actinobacteria strains.</title>
        <authorList>
            <person name="Klenk H.-P."/>
        </authorList>
    </citation>
    <scope>NUCLEOTIDE SEQUENCE [LARGE SCALE GENOMIC DNA]</scope>
    <source>
        <strain evidence="10 11">DSM 45256</strain>
    </source>
</reference>
<dbReference type="PANTHER" id="PTHR47354:SF1">
    <property type="entry name" value="CARNITINE MONOOXYGENASE REDUCTASE SUBUNIT"/>
    <property type="match status" value="1"/>
</dbReference>
<evidence type="ECO:0000256" key="6">
    <source>
        <dbReference type="ARBA" id="ARBA00023004"/>
    </source>
</evidence>
<protein>
    <submittedName>
        <fullName evidence="10">Ferredoxin-NADP reductase</fullName>
    </submittedName>
</protein>
<evidence type="ECO:0000313" key="10">
    <source>
        <dbReference type="EMBL" id="MBP2365383.1"/>
    </source>
</evidence>
<dbReference type="PROSITE" id="PS51384">
    <property type="entry name" value="FAD_FR"/>
    <property type="match status" value="1"/>
</dbReference>
<dbReference type="SUPFAM" id="SSF63380">
    <property type="entry name" value="Riboflavin synthase domain-like"/>
    <property type="match status" value="1"/>
</dbReference>